<proteinExistence type="predicted"/>
<dbReference type="STRING" id="329046.A0A1Y2CGG7"/>
<comment type="caution">
    <text evidence="1">The sequence shown here is derived from an EMBL/GenBank/DDBJ whole genome shotgun (WGS) entry which is preliminary data.</text>
</comment>
<organism evidence="1 2">
    <name type="scientific">Rhizoclosmatium globosum</name>
    <dbReference type="NCBI Taxonomy" id="329046"/>
    <lineage>
        <taxon>Eukaryota</taxon>
        <taxon>Fungi</taxon>
        <taxon>Fungi incertae sedis</taxon>
        <taxon>Chytridiomycota</taxon>
        <taxon>Chytridiomycota incertae sedis</taxon>
        <taxon>Chytridiomycetes</taxon>
        <taxon>Chytridiales</taxon>
        <taxon>Chytriomycetaceae</taxon>
        <taxon>Rhizoclosmatium</taxon>
    </lineage>
</organism>
<gene>
    <name evidence="1" type="ORF">BCR33DRAFT_813037</name>
</gene>
<accession>A0A1Y2CGG7</accession>
<evidence type="ECO:0000313" key="1">
    <source>
        <dbReference type="EMBL" id="ORY46141.1"/>
    </source>
</evidence>
<dbReference type="OrthoDB" id="442087at2759"/>
<protein>
    <submittedName>
        <fullName evidence="1">Uncharacterized protein</fullName>
    </submittedName>
</protein>
<name>A0A1Y2CGG7_9FUNG</name>
<dbReference type="Proteomes" id="UP000193642">
    <property type="component" value="Unassembled WGS sequence"/>
</dbReference>
<dbReference type="AlphaFoldDB" id="A0A1Y2CGG7"/>
<reference evidence="1 2" key="1">
    <citation type="submission" date="2016-07" db="EMBL/GenBank/DDBJ databases">
        <title>Pervasive Adenine N6-methylation of Active Genes in Fungi.</title>
        <authorList>
            <consortium name="DOE Joint Genome Institute"/>
            <person name="Mondo S.J."/>
            <person name="Dannebaum R.O."/>
            <person name="Kuo R.C."/>
            <person name="Labutti K."/>
            <person name="Haridas S."/>
            <person name="Kuo A."/>
            <person name="Salamov A."/>
            <person name="Ahrendt S.R."/>
            <person name="Lipzen A."/>
            <person name="Sullivan W."/>
            <person name="Andreopoulos W.B."/>
            <person name="Clum A."/>
            <person name="Lindquist E."/>
            <person name="Daum C."/>
            <person name="Ramamoorthy G.K."/>
            <person name="Gryganskyi A."/>
            <person name="Culley D."/>
            <person name="Magnuson J.K."/>
            <person name="James T.Y."/>
            <person name="O'Malley M.A."/>
            <person name="Stajich J.E."/>
            <person name="Spatafora J.W."/>
            <person name="Visel A."/>
            <person name="Grigoriev I.V."/>
        </authorList>
    </citation>
    <scope>NUCLEOTIDE SEQUENCE [LARGE SCALE GENOMIC DNA]</scope>
    <source>
        <strain evidence="1 2">JEL800</strain>
    </source>
</reference>
<evidence type="ECO:0000313" key="2">
    <source>
        <dbReference type="Proteomes" id="UP000193642"/>
    </source>
</evidence>
<sequence length="175" mass="19128">MSESSMTAYDILNIDESDNLATIEGNYVVLGYKNRRDKTHFKALAIAYLIVTTDRQNYNDSLNDGLKYQKPRHIRECNPEIVYETVFNQVAIDVDALLNDSKKTHLNGVVGALAGGVFGFIVAGPVGAIGGAFAGGAAGNIRDIHGKSPYEIFKTLDKKDKKKIIDAIIFLLSAF</sequence>
<dbReference type="EMBL" id="MCGO01000018">
    <property type="protein sequence ID" value="ORY46141.1"/>
    <property type="molecule type" value="Genomic_DNA"/>
</dbReference>
<keyword evidence="2" id="KW-1185">Reference proteome</keyword>